<feature type="compositionally biased region" description="Polar residues" evidence="1">
    <location>
        <begin position="89"/>
        <end position="108"/>
    </location>
</feature>
<evidence type="ECO:0000256" key="1">
    <source>
        <dbReference type="SAM" id="MobiDB-lite"/>
    </source>
</evidence>
<accession>A0A914AZZ0</accession>
<feature type="region of interest" description="Disordered" evidence="1">
    <location>
        <begin position="55"/>
        <end position="108"/>
    </location>
</feature>
<evidence type="ECO:0000313" key="2">
    <source>
        <dbReference type="EnsemblMetazoa" id="XP_038069715.1"/>
    </source>
</evidence>
<sequence length="170" mass="18571">MTQTVSSSRKRNRELEDSDLLPSPKRTDFNLNSSLQVNGHLNGIEEADGSSGFLQNGACYNGQPAPAQPHPQPHHLTSQQPAPSILHQHMNSHSQVPPNNPNSGKDVTYLDSSTCAALSNLHLMSGDRTEAPSCSNQMPASDDSVYRDINRVLREAHFSRLSRLNGTFGE</sequence>
<organism evidence="2 3">
    <name type="scientific">Patiria miniata</name>
    <name type="common">Bat star</name>
    <name type="synonym">Asterina miniata</name>
    <dbReference type="NCBI Taxonomy" id="46514"/>
    <lineage>
        <taxon>Eukaryota</taxon>
        <taxon>Metazoa</taxon>
        <taxon>Echinodermata</taxon>
        <taxon>Eleutherozoa</taxon>
        <taxon>Asterozoa</taxon>
        <taxon>Asteroidea</taxon>
        <taxon>Valvatacea</taxon>
        <taxon>Valvatida</taxon>
        <taxon>Asterinidae</taxon>
        <taxon>Patiria</taxon>
    </lineage>
</organism>
<dbReference type="EnsemblMetazoa" id="XM_038213787.1">
    <property type="protein sequence ID" value="XP_038069715.1"/>
    <property type="gene ID" value="LOC119738821"/>
</dbReference>
<dbReference type="AlphaFoldDB" id="A0A914AZZ0"/>
<feature type="region of interest" description="Disordered" evidence="1">
    <location>
        <begin position="1"/>
        <end position="32"/>
    </location>
</feature>
<protein>
    <submittedName>
        <fullName evidence="2">Uncharacterized protein</fullName>
    </submittedName>
</protein>
<dbReference type="GeneID" id="119738821"/>
<evidence type="ECO:0000313" key="3">
    <source>
        <dbReference type="Proteomes" id="UP000887568"/>
    </source>
</evidence>
<dbReference type="OrthoDB" id="10407319at2759"/>
<dbReference type="OMA" id="MTQTKSR"/>
<proteinExistence type="predicted"/>
<name>A0A914AZZ0_PATMI</name>
<dbReference type="RefSeq" id="XP_038069715.1">
    <property type="nucleotide sequence ID" value="XM_038213787.1"/>
</dbReference>
<dbReference type="Proteomes" id="UP000887568">
    <property type="component" value="Unplaced"/>
</dbReference>
<reference evidence="2" key="1">
    <citation type="submission" date="2022-11" db="UniProtKB">
        <authorList>
            <consortium name="EnsemblMetazoa"/>
        </authorList>
    </citation>
    <scope>IDENTIFICATION</scope>
</reference>
<keyword evidence="3" id="KW-1185">Reference proteome</keyword>